<evidence type="ECO:0000256" key="2">
    <source>
        <dbReference type="SAM" id="SignalP"/>
    </source>
</evidence>
<evidence type="ECO:0000313" key="3">
    <source>
        <dbReference type="EMBL" id="MEE2061148.1"/>
    </source>
</evidence>
<reference evidence="3 4" key="1">
    <citation type="submission" date="2023-07" db="EMBL/GenBank/DDBJ databases">
        <authorList>
            <person name="Girao M."/>
            <person name="Carvalho M.F."/>
        </authorList>
    </citation>
    <scope>NUCLEOTIDE SEQUENCE [LARGE SCALE GENOMIC DNA]</scope>
    <source>
        <strain evidence="3 4">YIM65754</strain>
    </source>
</reference>
<name>A0ABU7LHX8_9NOCA</name>
<dbReference type="Proteomes" id="UP001336020">
    <property type="component" value="Unassembled WGS sequence"/>
</dbReference>
<feature type="region of interest" description="Disordered" evidence="1">
    <location>
        <begin position="53"/>
        <end position="76"/>
    </location>
</feature>
<proteinExistence type="predicted"/>
<dbReference type="InterPro" id="IPR043426">
    <property type="entry name" value="MltB-like"/>
</dbReference>
<feature type="signal peptide" evidence="2">
    <location>
        <begin position="1"/>
        <end position="25"/>
    </location>
</feature>
<keyword evidence="4" id="KW-1185">Reference proteome</keyword>
<protein>
    <recommendedName>
        <fullName evidence="5">Membrane-bound lytic murein transglycosylase B</fullName>
    </recommendedName>
</protein>
<dbReference type="InterPro" id="IPR023346">
    <property type="entry name" value="Lysozyme-like_dom_sf"/>
</dbReference>
<dbReference type="RefSeq" id="WP_330136320.1">
    <property type="nucleotide sequence ID" value="NZ_JAUTXY010000016.1"/>
</dbReference>
<dbReference type="SUPFAM" id="SSF53955">
    <property type="entry name" value="Lysozyme-like"/>
    <property type="match status" value="1"/>
</dbReference>
<evidence type="ECO:0008006" key="5">
    <source>
        <dbReference type="Google" id="ProtNLM"/>
    </source>
</evidence>
<evidence type="ECO:0000313" key="4">
    <source>
        <dbReference type="Proteomes" id="UP001336020"/>
    </source>
</evidence>
<keyword evidence="2" id="KW-0732">Signal</keyword>
<sequence>MRWQTTLVVPLLAAAGFAATASAPAPSGASADPAPVPTAAVREVGILPAEPAAPQAMRSPSAATGNPADPLSQAPPAMPGDGFAILGDGPLAIPELVFYAYRAAEMQLAINSPECGLPWHLLAAIGRLESNHADNGQTDVLGTLAAPRTTPDGRVGPMQLPVGAWERFPSDGNVDGVTDPQNVFDATLAAGAWACADGASARDEAGEARVAAMFDSSPEYLANVRTWSAAYKKGAEVAPAVPAVPPTAVPTPAAVPIPTADAAAPATQDTTDEPASADTAPASPELPMMTIPELPDIPCLVPTLCGQ</sequence>
<dbReference type="EMBL" id="JAUTXY010000016">
    <property type="protein sequence ID" value="MEE2061148.1"/>
    <property type="molecule type" value="Genomic_DNA"/>
</dbReference>
<dbReference type="PANTHER" id="PTHR30163">
    <property type="entry name" value="MEMBRANE-BOUND LYTIC MUREIN TRANSGLYCOSYLASE B"/>
    <property type="match status" value="1"/>
</dbReference>
<organism evidence="3 4">
    <name type="scientific">Rhodococcus artemisiae</name>
    <dbReference type="NCBI Taxonomy" id="714159"/>
    <lineage>
        <taxon>Bacteria</taxon>
        <taxon>Bacillati</taxon>
        <taxon>Actinomycetota</taxon>
        <taxon>Actinomycetes</taxon>
        <taxon>Mycobacteriales</taxon>
        <taxon>Nocardiaceae</taxon>
        <taxon>Rhodococcus</taxon>
    </lineage>
</organism>
<feature type="region of interest" description="Disordered" evidence="1">
    <location>
        <begin position="261"/>
        <end position="285"/>
    </location>
</feature>
<dbReference type="PANTHER" id="PTHR30163:SF8">
    <property type="entry name" value="LYTIC MUREIN TRANSGLYCOSYLASE"/>
    <property type="match status" value="1"/>
</dbReference>
<accession>A0ABU7LHX8</accession>
<feature type="chain" id="PRO_5046787461" description="Membrane-bound lytic murein transglycosylase B" evidence="2">
    <location>
        <begin position="26"/>
        <end position="307"/>
    </location>
</feature>
<gene>
    <name evidence="3" type="ORF">Q7514_26840</name>
</gene>
<comment type="caution">
    <text evidence="3">The sequence shown here is derived from an EMBL/GenBank/DDBJ whole genome shotgun (WGS) entry which is preliminary data.</text>
</comment>
<evidence type="ECO:0000256" key="1">
    <source>
        <dbReference type="SAM" id="MobiDB-lite"/>
    </source>
</evidence>